<feature type="compositionally biased region" description="Basic and acidic residues" evidence="1">
    <location>
        <begin position="1"/>
        <end position="12"/>
    </location>
</feature>
<sequence length="430" mass="44511">MDKWKDLKKGWSEKSGGSSGSSGSSGGFKMSGEGFKKQMSGMLGRGGEDERSTHVAPPLSSLRDPSTFAPPPKRVDRGGILPPPTPQQHAATSSQGAPPSYSAQGYSSHQQQVEDEEEPPPPKPYRVDTTGLSTAHLPRPPGRRDGADGRTPSPVSQSSTPRTGPPSLPPRLPPRTTTAPSPSPPPPARPPATVAQSHDGYLNQGAMNRLGAAGVSVPALGIGKPEPPSPPLPARPTGPSSPPPPQQQRFPGMQTSNAQLSELQSRFSRMGGPSKDVAATPSPPPSEGTTWAQKRAALQTATDLHKDPRSVSVSDARSAASTLNNFRQRHGEQVAAGVQSANSLNDKYGVTSRLGSYAREDAPSAVPSPTEAPTAPSPVSSAGGVLGKKKPPPPPPKKKPGLQSPTKMSPAPGGGEDAPPPVPMSTRPQF</sequence>
<feature type="compositionally biased region" description="Gly residues" evidence="1">
    <location>
        <begin position="17"/>
        <end position="26"/>
    </location>
</feature>
<comment type="caution">
    <text evidence="2">The sequence shown here is derived from an EMBL/GenBank/DDBJ whole genome shotgun (WGS) entry which is preliminary data.</text>
</comment>
<organism evidence="2 3">
    <name type="scientific">Pleurostoma richardsiae</name>
    <dbReference type="NCBI Taxonomy" id="41990"/>
    <lineage>
        <taxon>Eukaryota</taxon>
        <taxon>Fungi</taxon>
        <taxon>Dikarya</taxon>
        <taxon>Ascomycota</taxon>
        <taxon>Pezizomycotina</taxon>
        <taxon>Sordariomycetes</taxon>
        <taxon>Sordariomycetidae</taxon>
        <taxon>Calosphaeriales</taxon>
        <taxon>Pleurostomataceae</taxon>
        <taxon>Pleurostoma</taxon>
    </lineage>
</organism>
<feature type="compositionally biased region" description="Polar residues" evidence="1">
    <location>
        <begin position="87"/>
        <end position="111"/>
    </location>
</feature>
<reference evidence="2" key="1">
    <citation type="submission" date="2022-07" db="EMBL/GenBank/DDBJ databases">
        <title>Fungi with potential for degradation of polypropylene.</title>
        <authorList>
            <person name="Gostincar C."/>
        </authorList>
    </citation>
    <scope>NUCLEOTIDE SEQUENCE</scope>
    <source>
        <strain evidence="2">EXF-13308</strain>
    </source>
</reference>
<keyword evidence="3" id="KW-1185">Reference proteome</keyword>
<gene>
    <name evidence="2" type="ORF">NKR23_g10164</name>
</gene>
<protein>
    <submittedName>
        <fullName evidence="2">Gmp synthase</fullName>
    </submittedName>
</protein>
<dbReference type="EMBL" id="JANBVO010000043">
    <property type="protein sequence ID" value="KAJ9134475.1"/>
    <property type="molecule type" value="Genomic_DNA"/>
</dbReference>
<accession>A0AA38R5M0</accession>
<proteinExistence type="predicted"/>
<evidence type="ECO:0000313" key="3">
    <source>
        <dbReference type="Proteomes" id="UP001174694"/>
    </source>
</evidence>
<feature type="compositionally biased region" description="Low complexity" evidence="1">
    <location>
        <begin position="310"/>
        <end position="321"/>
    </location>
</feature>
<feature type="compositionally biased region" description="Pro residues" evidence="1">
    <location>
        <begin position="225"/>
        <end position="246"/>
    </location>
</feature>
<feature type="compositionally biased region" description="Pro residues" evidence="1">
    <location>
        <begin position="181"/>
        <end position="190"/>
    </location>
</feature>
<evidence type="ECO:0000313" key="2">
    <source>
        <dbReference type="EMBL" id="KAJ9134475.1"/>
    </source>
</evidence>
<dbReference type="Proteomes" id="UP001174694">
    <property type="component" value="Unassembled WGS sequence"/>
</dbReference>
<feature type="compositionally biased region" description="Basic residues" evidence="1">
    <location>
        <begin position="387"/>
        <end position="400"/>
    </location>
</feature>
<feature type="compositionally biased region" description="Low complexity" evidence="1">
    <location>
        <begin position="363"/>
        <end position="382"/>
    </location>
</feature>
<evidence type="ECO:0000256" key="1">
    <source>
        <dbReference type="SAM" id="MobiDB-lite"/>
    </source>
</evidence>
<dbReference type="AlphaFoldDB" id="A0AA38R5M0"/>
<name>A0AA38R5M0_9PEZI</name>
<dbReference type="PRINTS" id="PR01217">
    <property type="entry name" value="PRICHEXTENSN"/>
</dbReference>
<feature type="compositionally biased region" description="Pro residues" evidence="1">
    <location>
        <begin position="163"/>
        <end position="173"/>
    </location>
</feature>
<feature type="region of interest" description="Disordered" evidence="1">
    <location>
        <begin position="1"/>
        <end position="430"/>
    </location>
</feature>
<feature type="compositionally biased region" description="Polar residues" evidence="1">
    <location>
        <begin position="247"/>
        <end position="267"/>
    </location>
</feature>